<dbReference type="InterPro" id="IPR009263">
    <property type="entry name" value="SERTA_dom"/>
</dbReference>
<dbReference type="PROSITE" id="PS51053">
    <property type="entry name" value="SERTA"/>
    <property type="match status" value="1"/>
</dbReference>
<protein>
    <recommendedName>
        <fullName evidence="2">SERTA domain-containing protein</fullName>
    </recommendedName>
</protein>
<evidence type="ECO:0000256" key="1">
    <source>
        <dbReference type="SAM" id="MobiDB-lite"/>
    </source>
</evidence>
<dbReference type="PANTHER" id="PTHR14272">
    <property type="entry name" value="SERTA DOMAIN-CONTAINING PROTEIN 4"/>
    <property type="match status" value="1"/>
</dbReference>
<name>A0A8S3T822_MYTED</name>
<evidence type="ECO:0000313" key="3">
    <source>
        <dbReference type="EMBL" id="CAG2225240.1"/>
    </source>
</evidence>
<feature type="compositionally biased region" description="Low complexity" evidence="1">
    <location>
        <begin position="222"/>
        <end position="238"/>
    </location>
</feature>
<comment type="caution">
    <text evidence="3">The sequence shown here is derived from an EMBL/GenBank/DDBJ whole genome shotgun (WGS) entry which is preliminary data.</text>
</comment>
<dbReference type="GO" id="GO:0005634">
    <property type="term" value="C:nucleus"/>
    <property type="evidence" value="ECO:0007669"/>
    <property type="project" value="InterPro"/>
</dbReference>
<feature type="region of interest" description="Disordered" evidence="1">
    <location>
        <begin position="220"/>
        <end position="239"/>
    </location>
</feature>
<gene>
    <name evidence="3" type="ORF">MEDL_38389</name>
</gene>
<reference evidence="3" key="1">
    <citation type="submission" date="2021-03" db="EMBL/GenBank/DDBJ databases">
        <authorList>
            <person name="Bekaert M."/>
        </authorList>
    </citation>
    <scope>NUCLEOTIDE SEQUENCE</scope>
</reference>
<dbReference type="PANTHER" id="PTHR14272:SF4">
    <property type="entry name" value="SERTA DOMAIN-CONTAINING PROTEIN 4"/>
    <property type="match status" value="1"/>
</dbReference>
<evidence type="ECO:0000313" key="4">
    <source>
        <dbReference type="Proteomes" id="UP000683360"/>
    </source>
</evidence>
<feature type="domain" description="SERTA" evidence="2">
    <location>
        <begin position="127"/>
        <end position="173"/>
    </location>
</feature>
<dbReference type="Pfam" id="PF06031">
    <property type="entry name" value="SERTA"/>
    <property type="match status" value="1"/>
</dbReference>
<dbReference type="InterPro" id="IPR029708">
    <property type="entry name" value="SERTAD4"/>
</dbReference>
<dbReference type="OrthoDB" id="5976204at2759"/>
<sequence length="276" mass="32128">MMTCVLPMNPIYNKHVGFNEEPGDFGGYNWIPNRLADCTCRIENHSTMCRKSVAKTGSYVDENKNEVEMKIEFDGIDRQNNKRKSGIDCDDFDNVPHKKIHKKSVDCVLEKPPTKRISPFLNTPKERKEERRKVLKITVQKLKLIDDPEHFLRRSVLINNTLKKVQKEIRDEKAKSYQGYKSAFYRSCDVSYLQWENQVSAQFNNDDPLTKRLEEEDSCKLSNDSDNYSNNNNNNNIENKSDNIVMENLHEKSCADSHDSDIDTVFHSLIRVLDET</sequence>
<evidence type="ECO:0000259" key="2">
    <source>
        <dbReference type="PROSITE" id="PS51053"/>
    </source>
</evidence>
<proteinExistence type="predicted"/>
<dbReference type="Proteomes" id="UP000683360">
    <property type="component" value="Unassembled WGS sequence"/>
</dbReference>
<accession>A0A8S3T822</accession>
<dbReference type="AlphaFoldDB" id="A0A8S3T822"/>
<keyword evidence="4" id="KW-1185">Reference proteome</keyword>
<organism evidence="3 4">
    <name type="scientific">Mytilus edulis</name>
    <name type="common">Blue mussel</name>
    <dbReference type="NCBI Taxonomy" id="6550"/>
    <lineage>
        <taxon>Eukaryota</taxon>
        <taxon>Metazoa</taxon>
        <taxon>Spiralia</taxon>
        <taxon>Lophotrochozoa</taxon>
        <taxon>Mollusca</taxon>
        <taxon>Bivalvia</taxon>
        <taxon>Autobranchia</taxon>
        <taxon>Pteriomorphia</taxon>
        <taxon>Mytilida</taxon>
        <taxon>Mytiloidea</taxon>
        <taxon>Mytilidae</taxon>
        <taxon>Mytilinae</taxon>
        <taxon>Mytilus</taxon>
    </lineage>
</organism>
<dbReference type="EMBL" id="CAJPWZ010001843">
    <property type="protein sequence ID" value="CAG2225240.1"/>
    <property type="molecule type" value="Genomic_DNA"/>
</dbReference>